<reference evidence="2 3" key="1">
    <citation type="submission" date="2020-07" db="EMBL/GenBank/DDBJ databases">
        <authorList>
            <person name="Feng X."/>
        </authorList>
    </citation>
    <scope>NUCLEOTIDE SEQUENCE [LARGE SCALE GENOMIC DNA]</scope>
    <source>
        <strain evidence="2 3">JCM31066</strain>
    </source>
</reference>
<keyword evidence="1" id="KW-0472">Membrane</keyword>
<comment type="caution">
    <text evidence="2">The sequence shown here is derived from an EMBL/GenBank/DDBJ whole genome shotgun (WGS) entry which is preliminary data.</text>
</comment>
<name>A0A842HDP5_9BACT</name>
<evidence type="ECO:0000313" key="2">
    <source>
        <dbReference type="EMBL" id="MBC2593707.1"/>
    </source>
</evidence>
<accession>A0A842HDP5</accession>
<dbReference type="AlphaFoldDB" id="A0A842HDP5"/>
<evidence type="ECO:0000256" key="1">
    <source>
        <dbReference type="SAM" id="Phobius"/>
    </source>
</evidence>
<sequence length="1197" mass="128943">MPPPAPSPSRPHLRRNEGGFAIIVALVLMGMLLLLLASLGIFTQVQLRTSELVQEQTYARQNALFGLKTALNQLQRYAGPDQRITATADITGGQDGTRYWTGVWGNRNAPDADERDPLLLNWLVSGNEGLTLDARQSGEDFGMIVSAGTPGHLPSAVLSPVLSASASALQEFQLGSSPARLLVGPGTMGTTNNAVAGYVAAPLVPLHDGDGQTQTGAYAYWVGDEGTKARLNLVNPYPNDEAATSDRTEQLAWSFGTAQSVAADKIDGLTALPSASQPENTILGELLSPAQLPLVASGVDSTQLRERFHDLSIGSSGVLTDTRRGGLKRDLSRILENGGGSTEEENGRFLFADGDGDYGPSASAFYTNPPTWGLLRDFARFGQSARGTLQPQTPTSTRQGINPVLMLASMSYSLAILPDSADSTRQIIEVYASPRVFLWNPYDRPLAAGTYEIGFQPPRQQSGLEEGGTVTITLETTNPADGSVTSNDYTFNLSSGQFENPLTNDRHFFRFNLVMDRPWQPGETISFMLPQGVQDYDFTGTSLLMLERRKNRQIYDHTRNARARIASLSVPAEETGTFKVPLQNMGEANLYLGTPGAGTAAPGSALNPGSTNTAGFYQWIGRVGVTTPVGASANNHTAIYEEPTFTLPLLPDSSLGPTALVEMDVFHSLGAGGVFASPLPTRWIAAANPRAYMLNRTGMEEVAGGGLTINPQYFGLASNFSDISYGSGTSFVVPVMANSQVEGEVPLGNDYNNTSFDRSSPYAGRYVRPTLFQLPSEEHPLFSIADLRHALTSAHVTSPGYAIGNSLADFRVGLGETSVAVDSGYADPVGGPGFGPLAQTLYDQSYRLNDALWDRYFFSTIPGSGALPQQLPNSRLTWLKQDGQIPARTDIADNAGKLASTRLMLEGAFNVNSTSIQAWRAVLGSLNGLRYDPMQPDDADAESLSNPFSRLWQTKAASTRQSMDGNTVANATEHYSGYRELTEAELDGLAERLVDEVRARGPFLSLSDFINRAPGSDDDKQRLRGAIQAAIDNDQGNANRDDASRINYMIESGGRNLNIYKDNYGYGDGFSGDYDVKAYLGWDSTNRNTSNNPFTRSNYFVPGDVTQADVLAAIGATLTPRSDTFVVRAYGESVSPLDGTVEGRAWCEALVQRLPEYMEAAADSPDIAPAALTSSLNRQLGRRFVVRSFRWLGADDI</sequence>
<organism evidence="2 3">
    <name type="scientific">Ruficoccus amylovorans</name>
    <dbReference type="NCBI Taxonomy" id="1804625"/>
    <lineage>
        <taxon>Bacteria</taxon>
        <taxon>Pseudomonadati</taxon>
        <taxon>Verrucomicrobiota</taxon>
        <taxon>Opitutia</taxon>
        <taxon>Puniceicoccales</taxon>
        <taxon>Cerasicoccaceae</taxon>
        <taxon>Ruficoccus</taxon>
    </lineage>
</organism>
<dbReference type="EMBL" id="JACHVB010000014">
    <property type="protein sequence ID" value="MBC2593707.1"/>
    <property type="molecule type" value="Genomic_DNA"/>
</dbReference>
<dbReference type="Proteomes" id="UP000546464">
    <property type="component" value="Unassembled WGS sequence"/>
</dbReference>
<gene>
    <name evidence="2" type="ORF">H5P28_05470</name>
</gene>
<evidence type="ECO:0008006" key="4">
    <source>
        <dbReference type="Google" id="ProtNLM"/>
    </source>
</evidence>
<keyword evidence="1" id="KW-1133">Transmembrane helix</keyword>
<evidence type="ECO:0000313" key="3">
    <source>
        <dbReference type="Proteomes" id="UP000546464"/>
    </source>
</evidence>
<feature type="transmembrane region" description="Helical" evidence="1">
    <location>
        <begin position="20"/>
        <end position="42"/>
    </location>
</feature>
<keyword evidence="3" id="KW-1185">Reference proteome</keyword>
<keyword evidence="1" id="KW-0812">Transmembrane</keyword>
<proteinExistence type="predicted"/>
<protein>
    <recommendedName>
        <fullName evidence="4">Verru_Chthon cassette protein A</fullName>
    </recommendedName>
</protein>
<dbReference type="RefSeq" id="WP_185674708.1">
    <property type="nucleotide sequence ID" value="NZ_JACHVB010000014.1"/>
</dbReference>